<dbReference type="FunFam" id="3.40.50.1000:FF:000093">
    <property type="entry name" value="NLI interacting factor-like phosphatase family protein"/>
    <property type="match status" value="1"/>
</dbReference>
<dbReference type="EMBL" id="JANBPT010000005">
    <property type="protein sequence ID" value="KAJ1930531.1"/>
    <property type="molecule type" value="Genomic_DNA"/>
</dbReference>
<evidence type="ECO:0000313" key="2">
    <source>
        <dbReference type="EMBL" id="KAJ1930531.1"/>
    </source>
</evidence>
<keyword evidence="2" id="KW-0378">Hydrolase</keyword>
<dbReference type="EC" id="3.1.3.16" evidence="2"/>
<accession>A0A9W8DZE1</accession>
<dbReference type="InterPro" id="IPR023214">
    <property type="entry name" value="HAD_sf"/>
</dbReference>
<dbReference type="InterPro" id="IPR036412">
    <property type="entry name" value="HAD-like_sf"/>
</dbReference>
<dbReference type="InterPro" id="IPR050365">
    <property type="entry name" value="TIM50"/>
</dbReference>
<evidence type="ECO:0000313" key="3">
    <source>
        <dbReference type="Proteomes" id="UP001150569"/>
    </source>
</evidence>
<dbReference type="AlphaFoldDB" id="A0A9W8DZE1"/>
<sequence length="223" mass="25264">MRPIHRSYLSEGDLSYVRSSQRPSASITPPSSVGKSPALRKKTLVLDLDETLIHGSLLGGSGSYSHVVEVFVDDISCLYYIYKRPHVDYFLKKVRLYVSEWYHVVVFTASIMEYADPVIDSLDPKGTLIHQRYFRDSCIQQGTNFVKDLAIVEPDLSHVCLIDNSPVSYALNKENGIPILAWYNNNAKDEALLDLLPFLDALRFTQDIRSVLGFRLFSDKKAT</sequence>
<name>A0A9W8DZE1_9FUNG</name>
<dbReference type="PANTHER" id="PTHR12210">
    <property type="entry name" value="DULLARD PROTEIN PHOSPHATASE"/>
    <property type="match status" value="1"/>
</dbReference>
<dbReference type="SUPFAM" id="SSF56784">
    <property type="entry name" value="HAD-like"/>
    <property type="match status" value="1"/>
</dbReference>
<dbReference type="PROSITE" id="PS50969">
    <property type="entry name" value="FCP1"/>
    <property type="match status" value="1"/>
</dbReference>
<dbReference type="NCBIfam" id="TIGR02251">
    <property type="entry name" value="HIF-SF_euk"/>
    <property type="match status" value="1"/>
</dbReference>
<comment type="caution">
    <text evidence="2">The sequence shown here is derived from an EMBL/GenBank/DDBJ whole genome shotgun (WGS) entry which is preliminary data.</text>
</comment>
<dbReference type="OrthoDB" id="277011at2759"/>
<dbReference type="InterPro" id="IPR011948">
    <property type="entry name" value="Dullard_phosphatase"/>
</dbReference>
<dbReference type="Gene3D" id="3.40.50.1000">
    <property type="entry name" value="HAD superfamily/HAD-like"/>
    <property type="match status" value="1"/>
</dbReference>
<dbReference type="GO" id="GO:0004722">
    <property type="term" value="F:protein serine/threonine phosphatase activity"/>
    <property type="evidence" value="ECO:0007669"/>
    <property type="project" value="UniProtKB-EC"/>
</dbReference>
<protein>
    <submittedName>
        <fullName evidence="2">Nuclear envelope morphology protein 1</fullName>
        <ecNumber evidence="2">3.1.3.16</ecNumber>
    </submittedName>
</protein>
<proteinExistence type="predicted"/>
<feature type="domain" description="FCP1 homology" evidence="1">
    <location>
        <begin position="37"/>
        <end position="202"/>
    </location>
</feature>
<gene>
    <name evidence="2" type="primary">NEM1_2</name>
    <name evidence="2" type="ORF">IWQ60_000228</name>
</gene>
<keyword evidence="3" id="KW-1185">Reference proteome</keyword>
<dbReference type="Proteomes" id="UP001150569">
    <property type="component" value="Unassembled WGS sequence"/>
</dbReference>
<dbReference type="CDD" id="cd07521">
    <property type="entry name" value="HAD_FCP1-like"/>
    <property type="match status" value="1"/>
</dbReference>
<dbReference type="InterPro" id="IPR004274">
    <property type="entry name" value="FCP1_dom"/>
</dbReference>
<dbReference type="Pfam" id="PF03031">
    <property type="entry name" value="NIF"/>
    <property type="match status" value="1"/>
</dbReference>
<evidence type="ECO:0000259" key="1">
    <source>
        <dbReference type="PROSITE" id="PS50969"/>
    </source>
</evidence>
<reference evidence="2" key="1">
    <citation type="submission" date="2022-07" db="EMBL/GenBank/DDBJ databases">
        <title>Phylogenomic reconstructions and comparative analyses of Kickxellomycotina fungi.</title>
        <authorList>
            <person name="Reynolds N.K."/>
            <person name="Stajich J.E."/>
            <person name="Barry K."/>
            <person name="Grigoriev I.V."/>
            <person name="Crous P."/>
            <person name="Smith M.E."/>
        </authorList>
    </citation>
    <scope>NUCLEOTIDE SEQUENCE</scope>
    <source>
        <strain evidence="2">RSA 861</strain>
    </source>
</reference>
<dbReference type="SMART" id="SM00577">
    <property type="entry name" value="CPDc"/>
    <property type="match status" value="1"/>
</dbReference>
<organism evidence="2 3">
    <name type="scientific">Tieghemiomyces parasiticus</name>
    <dbReference type="NCBI Taxonomy" id="78921"/>
    <lineage>
        <taxon>Eukaryota</taxon>
        <taxon>Fungi</taxon>
        <taxon>Fungi incertae sedis</taxon>
        <taxon>Zoopagomycota</taxon>
        <taxon>Kickxellomycotina</taxon>
        <taxon>Dimargaritomycetes</taxon>
        <taxon>Dimargaritales</taxon>
        <taxon>Dimargaritaceae</taxon>
        <taxon>Tieghemiomyces</taxon>
    </lineage>
</organism>